<reference evidence="3" key="1">
    <citation type="journal article" date="2014" name="Front. Microbiol.">
        <title>High frequency of phylogenetically diverse reductive dehalogenase-homologous genes in deep subseafloor sedimentary metagenomes.</title>
        <authorList>
            <person name="Kawai M."/>
            <person name="Futagami T."/>
            <person name="Toyoda A."/>
            <person name="Takaki Y."/>
            <person name="Nishi S."/>
            <person name="Hori S."/>
            <person name="Arai W."/>
            <person name="Tsubouchi T."/>
            <person name="Morono Y."/>
            <person name="Uchiyama I."/>
            <person name="Ito T."/>
            <person name="Fujiyama A."/>
            <person name="Inagaki F."/>
            <person name="Takami H."/>
        </authorList>
    </citation>
    <scope>NUCLEOTIDE SEQUENCE</scope>
    <source>
        <strain evidence="3">Expedition CK06-06</strain>
    </source>
</reference>
<dbReference type="InterPro" id="IPR001509">
    <property type="entry name" value="Epimerase_deHydtase"/>
</dbReference>
<dbReference type="Pfam" id="PF01370">
    <property type="entry name" value="Epimerase"/>
    <property type="match status" value="1"/>
</dbReference>
<name>X1GYM3_9ZZZZ</name>
<feature type="domain" description="NAD-dependent epimerase/dehydratase" evidence="2">
    <location>
        <begin position="6"/>
        <end position="27"/>
    </location>
</feature>
<gene>
    <name evidence="3" type="ORF">S03H2_50094</name>
</gene>
<dbReference type="SUPFAM" id="SSF51735">
    <property type="entry name" value="NAD(P)-binding Rossmann-fold domains"/>
    <property type="match status" value="1"/>
</dbReference>
<organism evidence="3">
    <name type="scientific">marine sediment metagenome</name>
    <dbReference type="NCBI Taxonomy" id="412755"/>
    <lineage>
        <taxon>unclassified sequences</taxon>
        <taxon>metagenomes</taxon>
        <taxon>ecological metagenomes</taxon>
    </lineage>
</organism>
<dbReference type="InterPro" id="IPR036291">
    <property type="entry name" value="NAD(P)-bd_dom_sf"/>
</dbReference>
<comment type="caution">
    <text evidence="3">The sequence shown here is derived from an EMBL/GenBank/DDBJ whole genome shotgun (WGS) entry which is preliminary data.</text>
</comment>
<feature type="non-terminal residue" evidence="3">
    <location>
        <position position="70"/>
    </location>
</feature>
<dbReference type="AlphaFoldDB" id="X1GYM3"/>
<protein>
    <recommendedName>
        <fullName evidence="2">NAD-dependent epimerase/dehydratase domain-containing protein</fullName>
    </recommendedName>
</protein>
<accession>X1GYM3</accession>
<feature type="region of interest" description="Disordered" evidence="1">
    <location>
        <begin position="34"/>
        <end position="54"/>
    </location>
</feature>
<proteinExistence type="predicted"/>
<sequence length="70" mass="7203">MAQQNILVTGAAGFIGSKVCEFLLTKPDLIPSSLEAKGKHSPIPSPLGGEGKGEGVKVKSINVIGIDNMN</sequence>
<dbReference type="EMBL" id="BARU01031695">
    <property type="protein sequence ID" value="GAH62996.1"/>
    <property type="molecule type" value="Genomic_DNA"/>
</dbReference>
<dbReference type="Gene3D" id="3.40.50.720">
    <property type="entry name" value="NAD(P)-binding Rossmann-like Domain"/>
    <property type="match status" value="1"/>
</dbReference>
<evidence type="ECO:0000256" key="1">
    <source>
        <dbReference type="SAM" id="MobiDB-lite"/>
    </source>
</evidence>
<evidence type="ECO:0000259" key="2">
    <source>
        <dbReference type="Pfam" id="PF01370"/>
    </source>
</evidence>
<evidence type="ECO:0000313" key="3">
    <source>
        <dbReference type="EMBL" id="GAH62996.1"/>
    </source>
</evidence>